<dbReference type="Gene3D" id="3.30.429.10">
    <property type="entry name" value="Macrophage Migration Inhibitory Factor"/>
    <property type="match status" value="1"/>
</dbReference>
<feature type="domain" description="Tautomerase cis-CaaD-like" evidence="1">
    <location>
        <begin position="1"/>
        <end position="139"/>
    </location>
</feature>
<organism evidence="2 3">
    <name type="scientific">Exophiala spinifera</name>
    <dbReference type="NCBI Taxonomy" id="91928"/>
    <lineage>
        <taxon>Eukaryota</taxon>
        <taxon>Fungi</taxon>
        <taxon>Dikarya</taxon>
        <taxon>Ascomycota</taxon>
        <taxon>Pezizomycotina</taxon>
        <taxon>Eurotiomycetes</taxon>
        <taxon>Chaetothyriomycetidae</taxon>
        <taxon>Chaetothyriales</taxon>
        <taxon>Herpotrichiellaceae</taxon>
        <taxon>Exophiala</taxon>
    </lineage>
</organism>
<keyword evidence="3" id="KW-1185">Reference proteome</keyword>
<evidence type="ECO:0000259" key="1">
    <source>
        <dbReference type="Pfam" id="PF14832"/>
    </source>
</evidence>
<dbReference type="GeneID" id="27335599"/>
<dbReference type="InterPro" id="IPR014347">
    <property type="entry name" value="Tautomerase/MIF_sf"/>
</dbReference>
<proteinExistence type="predicted"/>
<protein>
    <recommendedName>
        <fullName evidence="1">Tautomerase cis-CaaD-like domain-containing protein</fullName>
    </recommendedName>
</protein>
<dbReference type="InterPro" id="IPR028116">
    <property type="entry name" value="Cis-CaaD-like"/>
</dbReference>
<name>A0A0D2B321_9EURO</name>
<accession>A0A0D2B321</accession>
<evidence type="ECO:0000313" key="3">
    <source>
        <dbReference type="Proteomes" id="UP000053328"/>
    </source>
</evidence>
<dbReference type="Proteomes" id="UP000053328">
    <property type="component" value="Unassembled WGS sequence"/>
</dbReference>
<dbReference type="AlphaFoldDB" id="A0A0D2B321"/>
<dbReference type="HOGENOM" id="CLU_088298_1_0_1"/>
<evidence type="ECO:0000313" key="2">
    <source>
        <dbReference type="EMBL" id="KIW13328.1"/>
    </source>
</evidence>
<sequence>MPIYEFHHILPLSPIQKSRLARVVTDWHSFTFRAPRFIVNCRFVDTRSVPSEDNYVGGKPFKSNRLFVSLRSGTGRTEEQYIDMTRKLQAMWNETVQDVPAPSVEKELKDVFIMGTLDSAFERGWFLPMPGKFENWVKEHTPDFQKLAESGDPVFKDLLEEIKERPEFQ</sequence>
<dbReference type="VEuPathDB" id="FungiDB:PV08_08516"/>
<dbReference type="RefSeq" id="XP_016233544.1">
    <property type="nucleotide sequence ID" value="XM_016382841.1"/>
</dbReference>
<dbReference type="EMBL" id="KN847497">
    <property type="protein sequence ID" value="KIW13328.1"/>
    <property type="molecule type" value="Genomic_DNA"/>
</dbReference>
<dbReference type="OrthoDB" id="9981319at2759"/>
<dbReference type="Pfam" id="PF14832">
    <property type="entry name" value="Tautomerase_3"/>
    <property type="match status" value="1"/>
</dbReference>
<reference evidence="2 3" key="1">
    <citation type="submission" date="2015-01" db="EMBL/GenBank/DDBJ databases">
        <title>The Genome Sequence of Exophiala spinifera CBS89968.</title>
        <authorList>
            <consortium name="The Broad Institute Genomics Platform"/>
            <person name="Cuomo C."/>
            <person name="de Hoog S."/>
            <person name="Gorbushina A."/>
            <person name="Stielow B."/>
            <person name="Teixiera M."/>
            <person name="Abouelleil A."/>
            <person name="Chapman S.B."/>
            <person name="Priest M."/>
            <person name="Young S.K."/>
            <person name="Wortman J."/>
            <person name="Nusbaum C."/>
            <person name="Birren B."/>
        </authorList>
    </citation>
    <scope>NUCLEOTIDE SEQUENCE [LARGE SCALE GENOMIC DNA]</scope>
    <source>
        <strain evidence="2 3">CBS 89968</strain>
    </source>
</reference>
<gene>
    <name evidence="2" type="ORF">PV08_08516</name>
</gene>